<dbReference type="AlphaFoldDB" id="G4YUQ0"/>
<dbReference type="RefSeq" id="XP_009520793.1">
    <property type="nucleotide sequence ID" value="XM_009522498.1"/>
</dbReference>
<dbReference type="Proteomes" id="UP000002640">
    <property type="component" value="Unassembled WGS sequence"/>
</dbReference>
<sequence>MLQSLHDQVCAQSSVSSRSGLHLDTMIDELFARPEVHRGLVQWLPEARAQQDAETLVAELRDDLVTGDGNEARTTLNKLLPLYIEALRAQEVLEQYSDTRLPTASPGGKGGDKRLLGHLVLREMQPFLETIQMAYQEVLSERDGVDVKETAKRLKAALFMFLNTANFASHNRGKLSYCQRIELCGAVGGMTETLPVIFQVTQVVQAALRVCIDNASSSSCHGCDKSHSAFEALNYNPLVMTLKCPVPESCRHDAIHKKCVCLFNHGEYKGAGTLRWCKKNLCRNLSSCSDPNCLRSHSLAEVCWMNPMFRTATCPEGQKCSMKQNCSLFHQEYHSYKRKVGKNDKVPVQLPPELGMPTRPFASSRRPPSLVQYYQQQLRAQARFSGPEQAKYSNVLKHMELLPKARMCLDGGQCASVVGGDAQFNPLAIVLACPTPTNCRDDSIHKNDLCVFYHGDAAVPKDFLKTKRLFCADAADCKDAHCVKTHSVAEVCWFFPIFRLYKCPQDQQCKRMGNCSYFHEEFHPKRGQSMNEVVGKVASALFVERGYAELQGITAPAAPIMLDSHTNGDEEIDVDDSRHLREEQPNSELLSTEDVHSDSSNLSGSAGGEVAAQLLMDTATFTLIGHEITLEGYSSDERAKYESVFAQMQQVPRARLCAQGEDCASLSSAGDASSCLESHSRLEALALNPLAMVLKCPINADDHQPSLCIFDHGNESIPDDFLTEKKSLCEERAHCTDARCAKLHSLAEVCWFNPDFRVNVCPDEDQCPHKFSCSGFHADRHASQRNAAMNNQVGLSEEILFVERTCTELAKRQAEALPGIFAWLRHQVVSKMPGSDLSSNPPK</sequence>
<gene>
    <name evidence="2" type="ORF">PHYSODRAFT_311948</name>
</gene>
<feature type="region of interest" description="Disordered" evidence="1">
    <location>
        <begin position="346"/>
        <end position="366"/>
    </location>
</feature>
<accession>G4YUQ0</accession>
<dbReference type="InParanoid" id="G4YUQ0"/>
<reference evidence="2 3" key="1">
    <citation type="journal article" date="2006" name="Science">
        <title>Phytophthora genome sequences uncover evolutionary origins and mechanisms of pathogenesis.</title>
        <authorList>
            <person name="Tyler B.M."/>
            <person name="Tripathy S."/>
            <person name="Zhang X."/>
            <person name="Dehal P."/>
            <person name="Jiang R.H."/>
            <person name="Aerts A."/>
            <person name="Arredondo F.D."/>
            <person name="Baxter L."/>
            <person name="Bensasson D."/>
            <person name="Beynon J.L."/>
            <person name="Chapman J."/>
            <person name="Damasceno C.M."/>
            <person name="Dorrance A.E."/>
            <person name="Dou D."/>
            <person name="Dickerman A.W."/>
            <person name="Dubchak I.L."/>
            <person name="Garbelotto M."/>
            <person name="Gijzen M."/>
            <person name="Gordon S.G."/>
            <person name="Govers F."/>
            <person name="Grunwald N.J."/>
            <person name="Huang W."/>
            <person name="Ivors K.L."/>
            <person name="Jones R.W."/>
            <person name="Kamoun S."/>
            <person name="Krampis K."/>
            <person name="Lamour K.H."/>
            <person name="Lee M.K."/>
            <person name="McDonald W.H."/>
            <person name="Medina M."/>
            <person name="Meijer H.J."/>
            <person name="Nordberg E.K."/>
            <person name="Maclean D.J."/>
            <person name="Ospina-Giraldo M.D."/>
            <person name="Morris P.F."/>
            <person name="Phuntumart V."/>
            <person name="Putnam N.H."/>
            <person name="Rash S."/>
            <person name="Rose J.K."/>
            <person name="Sakihama Y."/>
            <person name="Salamov A.A."/>
            <person name="Savidor A."/>
            <person name="Scheuring C.F."/>
            <person name="Smith B.M."/>
            <person name="Sobral B.W."/>
            <person name="Terry A."/>
            <person name="Torto-Alalibo T.A."/>
            <person name="Win J."/>
            <person name="Xu Z."/>
            <person name="Zhang H."/>
            <person name="Grigoriev I.V."/>
            <person name="Rokhsar D.S."/>
            <person name="Boore J.L."/>
        </authorList>
    </citation>
    <scope>NUCLEOTIDE SEQUENCE [LARGE SCALE GENOMIC DNA]</scope>
    <source>
        <strain evidence="2 3">P6497</strain>
    </source>
</reference>
<evidence type="ECO:0000256" key="1">
    <source>
        <dbReference type="SAM" id="MobiDB-lite"/>
    </source>
</evidence>
<dbReference type="OMA" id="CELMENC"/>
<proteinExistence type="predicted"/>
<protein>
    <submittedName>
        <fullName evidence="2">Uncharacterized protein</fullName>
    </submittedName>
</protein>
<dbReference type="KEGG" id="psoj:PHYSODRAFT_311948"/>
<feature type="region of interest" description="Disordered" evidence="1">
    <location>
        <begin position="582"/>
        <end position="606"/>
    </location>
</feature>
<evidence type="ECO:0000313" key="2">
    <source>
        <dbReference type="EMBL" id="EGZ25505.1"/>
    </source>
</evidence>
<keyword evidence="3" id="KW-1185">Reference proteome</keyword>
<name>G4YUQ0_PHYSP</name>
<evidence type="ECO:0000313" key="3">
    <source>
        <dbReference type="Proteomes" id="UP000002640"/>
    </source>
</evidence>
<organism evidence="2 3">
    <name type="scientific">Phytophthora sojae (strain P6497)</name>
    <name type="common">Soybean stem and root rot agent</name>
    <name type="synonym">Phytophthora megasperma f. sp. glycines</name>
    <dbReference type="NCBI Taxonomy" id="1094619"/>
    <lineage>
        <taxon>Eukaryota</taxon>
        <taxon>Sar</taxon>
        <taxon>Stramenopiles</taxon>
        <taxon>Oomycota</taxon>
        <taxon>Peronosporomycetes</taxon>
        <taxon>Peronosporales</taxon>
        <taxon>Peronosporaceae</taxon>
        <taxon>Phytophthora</taxon>
    </lineage>
</organism>
<dbReference type="GeneID" id="20643443"/>
<dbReference type="STRING" id="1094619.G4YUQ0"/>
<dbReference type="EMBL" id="JH159152">
    <property type="protein sequence ID" value="EGZ25505.1"/>
    <property type="molecule type" value="Genomic_DNA"/>
</dbReference>